<name>A0AAP0L845_9MAGN</name>
<evidence type="ECO:0000313" key="2">
    <source>
        <dbReference type="EMBL" id="KAK9166111.1"/>
    </source>
</evidence>
<reference evidence="2 3" key="1">
    <citation type="submission" date="2024-01" db="EMBL/GenBank/DDBJ databases">
        <title>Genome assemblies of Stephania.</title>
        <authorList>
            <person name="Yang L."/>
        </authorList>
    </citation>
    <scope>NUCLEOTIDE SEQUENCE [LARGE SCALE GENOMIC DNA]</scope>
    <source>
        <strain evidence="2">JXDWG</strain>
        <tissue evidence="2">Leaf</tissue>
    </source>
</reference>
<organism evidence="2 3">
    <name type="scientific">Stephania cephalantha</name>
    <dbReference type="NCBI Taxonomy" id="152367"/>
    <lineage>
        <taxon>Eukaryota</taxon>
        <taxon>Viridiplantae</taxon>
        <taxon>Streptophyta</taxon>
        <taxon>Embryophyta</taxon>
        <taxon>Tracheophyta</taxon>
        <taxon>Spermatophyta</taxon>
        <taxon>Magnoliopsida</taxon>
        <taxon>Ranunculales</taxon>
        <taxon>Menispermaceae</taxon>
        <taxon>Menispermoideae</taxon>
        <taxon>Cissampelideae</taxon>
        <taxon>Stephania</taxon>
    </lineage>
</organism>
<comment type="caution">
    <text evidence="2">The sequence shown here is derived from an EMBL/GenBank/DDBJ whole genome shotgun (WGS) entry which is preliminary data.</text>
</comment>
<feature type="domain" description="Reverse transcriptase Ty1/copia-type" evidence="1">
    <location>
        <begin position="5"/>
        <end position="125"/>
    </location>
</feature>
<gene>
    <name evidence="2" type="ORF">Scep_001302</name>
</gene>
<sequence length="139" mass="15873">MRLNYSPVIKSSIVRVILTLASSFNWLIKQLDVNNAFLHGHLSETMFIPQPVGFVDTNQPHHVYQLHKALYGLRQAPRAWFDQLRSSLSWGFRNSTADTSLFIHKQGSCITYLLIYVDNILLTGSLLLSQSPLLLHRPN</sequence>
<dbReference type="Pfam" id="PF07727">
    <property type="entry name" value="RVT_2"/>
    <property type="match status" value="1"/>
</dbReference>
<dbReference type="SUPFAM" id="SSF56672">
    <property type="entry name" value="DNA/RNA polymerases"/>
    <property type="match status" value="1"/>
</dbReference>
<accession>A0AAP0L845</accession>
<dbReference type="Proteomes" id="UP001419268">
    <property type="component" value="Unassembled WGS sequence"/>
</dbReference>
<evidence type="ECO:0000259" key="1">
    <source>
        <dbReference type="Pfam" id="PF07727"/>
    </source>
</evidence>
<proteinExistence type="predicted"/>
<protein>
    <recommendedName>
        <fullName evidence="1">Reverse transcriptase Ty1/copia-type domain-containing protein</fullName>
    </recommendedName>
</protein>
<keyword evidence="3" id="KW-1185">Reference proteome</keyword>
<evidence type="ECO:0000313" key="3">
    <source>
        <dbReference type="Proteomes" id="UP001419268"/>
    </source>
</evidence>
<dbReference type="InterPro" id="IPR043502">
    <property type="entry name" value="DNA/RNA_pol_sf"/>
</dbReference>
<dbReference type="EMBL" id="JBBNAG010000001">
    <property type="protein sequence ID" value="KAK9166111.1"/>
    <property type="molecule type" value="Genomic_DNA"/>
</dbReference>
<dbReference type="AlphaFoldDB" id="A0AAP0L845"/>
<dbReference type="InterPro" id="IPR013103">
    <property type="entry name" value="RVT_2"/>
</dbReference>